<dbReference type="OrthoDB" id="6097776at2759"/>
<dbReference type="GO" id="GO:0004672">
    <property type="term" value="F:protein kinase activity"/>
    <property type="evidence" value="ECO:0007669"/>
    <property type="project" value="InterPro"/>
</dbReference>
<dbReference type="EnsemblMetazoa" id="XM_030977107">
    <property type="protein sequence ID" value="XP_030832967"/>
    <property type="gene ID" value="LOC105439164"/>
</dbReference>
<reference evidence="4" key="1">
    <citation type="submission" date="2015-02" db="EMBL/GenBank/DDBJ databases">
        <title>Genome sequencing for Strongylocentrotus purpuratus.</title>
        <authorList>
            <person name="Murali S."/>
            <person name="Liu Y."/>
            <person name="Vee V."/>
            <person name="English A."/>
            <person name="Wang M."/>
            <person name="Skinner E."/>
            <person name="Han Y."/>
            <person name="Muzny D.M."/>
            <person name="Worley K.C."/>
            <person name="Gibbs R.A."/>
        </authorList>
    </citation>
    <scope>NUCLEOTIDE SEQUENCE</scope>
</reference>
<accession>A0A7M7SUW7</accession>
<organism evidence="3 4">
    <name type="scientific">Strongylocentrotus purpuratus</name>
    <name type="common">Purple sea urchin</name>
    <dbReference type="NCBI Taxonomy" id="7668"/>
    <lineage>
        <taxon>Eukaryota</taxon>
        <taxon>Metazoa</taxon>
        <taxon>Echinodermata</taxon>
        <taxon>Eleutherozoa</taxon>
        <taxon>Echinozoa</taxon>
        <taxon>Echinoidea</taxon>
        <taxon>Euechinoidea</taxon>
        <taxon>Echinacea</taxon>
        <taxon>Camarodonta</taxon>
        <taxon>Echinidea</taxon>
        <taxon>Strongylocentrotidae</taxon>
        <taxon>Strongylocentrotus</taxon>
    </lineage>
</organism>
<feature type="coiled-coil region" evidence="1">
    <location>
        <begin position="4"/>
        <end position="128"/>
    </location>
</feature>
<dbReference type="PANTHER" id="PTHR44329:SF6">
    <property type="entry name" value="RECEPTOR-INTERACTING SERINE_THREONINE-PROTEIN KINASE 1"/>
    <property type="match status" value="1"/>
</dbReference>
<dbReference type="Gene3D" id="1.10.510.10">
    <property type="entry name" value="Transferase(Phosphotransferase) domain 1"/>
    <property type="match status" value="1"/>
</dbReference>
<keyword evidence="4" id="KW-1185">Reference proteome</keyword>
<sequence length="553" mass="63006">MEKVKEMEGLKKEAEEKNKELEFEIKELNGKVLQMKEQSDLIEKTFTEALARKKGMEALKERATETKEIRDQLDAKAAEAETMAKEKKELKGKVAEMKKLKEVLEGKVTEAETREKGVEDELEAMKAALNTAAVDCGLLTKVGDTLTITDLCQSLDDMSQLNAHMKLEINDLEKAKANLEEMLKASDPFLESGDSGDDRSMGERERTELKETVKDLRFQTYKQEHLLKKLRYQLSEFHEFMLEKRDTMFADMPYVDRAVVMRIYSDVKLKAIDIADLSFLPDAQVDDDEDQIGKGAFGKVFLRQYKGEAVAVKVPYVSVRVKEEDSEKRMIRIKANHARTTMEAFVHLTLADHPSFPKVIGVVDIDGAPSLVLEFLGDKETGAVFSLSQAIKHPSQSLTQRDWFGIITDIVNGIQVLHAKGLLHNDLKPNNVLLQWNYSDKRWHAFIIDMGKVSTQTIPLKHRHMPDADREEYNDGTLYQHLAPEYMLDQQPMSVQTDIFSVGKMLGRIEGRVVKSRILRELVAEMTNIKPRLRPSWKHIEKAVAKAQKKSLS</sequence>
<dbReference type="InterPro" id="IPR000719">
    <property type="entry name" value="Prot_kinase_dom"/>
</dbReference>
<dbReference type="GeneID" id="105439164"/>
<dbReference type="InterPro" id="IPR011009">
    <property type="entry name" value="Kinase-like_dom_sf"/>
</dbReference>
<reference evidence="3" key="2">
    <citation type="submission" date="2021-01" db="UniProtKB">
        <authorList>
            <consortium name="EnsemblMetazoa"/>
        </authorList>
    </citation>
    <scope>IDENTIFICATION</scope>
</reference>
<evidence type="ECO:0000259" key="2">
    <source>
        <dbReference type="PROSITE" id="PS50011"/>
    </source>
</evidence>
<dbReference type="SMART" id="SM00220">
    <property type="entry name" value="S_TKc"/>
    <property type="match status" value="1"/>
</dbReference>
<dbReference type="Gene3D" id="3.30.200.20">
    <property type="entry name" value="Phosphorylase Kinase, domain 1"/>
    <property type="match status" value="1"/>
</dbReference>
<protein>
    <recommendedName>
        <fullName evidence="2">Protein kinase domain-containing protein</fullName>
    </recommendedName>
</protein>
<feature type="domain" description="Protein kinase" evidence="2">
    <location>
        <begin position="286"/>
        <end position="553"/>
    </location>
</feature>
<dbReference type="PROSITE" id="PS00108">
    <property type="entry name" value="PROTEIN_KINASE_ST"/>
    <property type="match status" value="1"/>
</dbReference>
<proteinExistence type="predicted"/>
<feature type="coiled-coil region" evidence="1">
    <location>
        <begin position="155"/>
        <end position="185"/>
    </location>
</feature>
<dbReference type="RefSeq" id="XP_030832967.1">
    <property type="nucleotide sequence ID" value="XM_030977107.1"/>
</dbReference>
<dbReference type="PANTHER" id="PTHR44329">
    <property type="entry name" value="SERINE/THREONINE-PROTEIN KINASE TNNI3K-RELATED"/>
    <property type="match status" value="1"/>
</dbReference>
<evidence type="ECO:0000313" key="3">
    <source>
        <dbReference type="EnsemblMetazoa" id="XP_030832967"/>
    </source>
</evidence>
<dbReference type="OMA" id="HEFILKK"/>
<dbReference type="KEGG" id="spu:105439164"/>
<name>A0A7M7SUW7_STRPU</name>
<dbReference type="SUPFAM" id="SSF56112">
    <property type="entry name" value="Protein kinase-like (PK-like)"/>
    <property type="match status" value="1"/>
</dbReference>
<keyword evidence="1" id="KW-0175">Coiled coil</keyword>
<evidence type="ECO:0000256" key="1">
    <source>
        <dbReference type="SAM" id="Coils"/>
    </source>
</evidence>
<dbReference type="InParanoid" id="A0A7M7SUW7"/>
<dbReference type="Pfam" id="PF00069">
    <property type="entry name" value="Pkinase"/>
    <property type="match status" value="1"/>
</dbReference>
<dbReference type="Proteomes" id="UP000007110">
    <property type="component" value="Unassembled WGS sequence"/>
</dbReference>
<dbReference type="GO" id="GO:0005524">
    <property type="term" value="F:ATP binding"/>
    <property type="evidence" value="ECO:0007669"/>
    <property type="project" value="InterPro"/>
</dbReference>
<dbReference type="AlphaFoldDB" id="A0A7M7SUW7"/>
<dbReference type="InterPro" id="IPR008271">
    <property type="entry name" value="Ser/Thr_kinase_AS"/>
</dbReference>
<dbReference type="PROSITE" id="PS50011">
    <property type="entry name" value="PROTEIN_KINASE_DOM"/>
    <property type="match status" value="1"/>
</dbReference>
<evidence type="ECO:0000313" key="4">
    <source>
        <dbReference type="Proteomes" id="UP000007110"/>
    </source>
</evidence>
<dbReference type="CDD" id="cd00180">
    <property type="entry name" value="PKc"/>
    <property type="match status" value="1"/>
</dbReference>
<dbReference type="InterPro" id="IPR051681">
    <property type="entry name" value="Ser/Thr_Kinases-Pseudokinases"/>
</dbReference>